<reference evidence="11 12" key="1">
    <citation type="journal article" date="2021" name="Nat. Commun.">
        <title>Genetic determinants of endophytism in the Arabidopsis root mycobiome.</title>
        <authorList>
            <person name="Mesny F."/>
            <person name="Miyauchi S."/>
            <person name="Thiergart T."/>
            <person name="Pickel B."/>
            <person name="Atanasova L."/>
            <person name="Karlsson M."/>
            <person name="Huettel B."/>
            <person name="Barry K.W."/>
            <person name="Haridas S."/>
            <person name="Chen C."/>
            <person name="Bauer D."/>
            <person name="Andreopoulos W."/>
            <person name="Pangilinan J."/>
            <person name="LaButti K."/>
            <person name="Riley R."/>
            <person name="Lipzen A."/>
            <person name="Clum A."/>
            <person name="Drula E."/>
            <person name="Henrissat B."/>
            <person name="Kohler A."/>
            <person name="Grigoriev I.V."/>
            <person name="Martin F.M."/>
            <person name="Hacquard S."/>
        </authorList>
    </citation>
    <scope>NUCLEOTIDE SEQUENCE [LARGE SCALE GENOMIC DNA]</scope>
    <source>
        <strain evidence="11 12">MPI-SDFR-AT-0080</strain>
    </source>
</reference>
<keyword evidence="6" id="KW-0249">Electron transport</keyword>
<dbReference type="SUPFAM" id="SSF81531">
    <property type="entry name" value="Non-heme 11 kDa protein of cytochrome bc1 complex (Ubiquinol-cytochrome c reductase)"/>
    <property type="match status" value="1"/>
</dbReference>
<evidence type="ECO:0000256" key="6">
    <source>
        <dbReference type="ARBA" id="ARBA00022982"/>
    </source>
</evidence>
<evidence type="ECO:0000259" key="10">
    <source>
        <dbReference type="Pfam" id="PF02320"/>
    </source>
</evidence>
<comment type="caution">
    <text evidence="11">The sequence shown here is derived from an EMBL/GenBank/DDBJ whole genome shotgun (WGS) entry which is preliminary data.</text>
</comment>
<gene>
    <name evidence="11" type="ORF">B0J12DRAFT_638437</name>
</gene>
<keyword evidence="8" id="KW-0472">Membrane</keyword>
<sequence>MPLSTFLSDIYTSSVAPRVAVAEAPKPNVNEGMETGGDNGSQGTAQTRGDAGVRGGVSTKSPATNKASGESGEEAEVNKADASRQKNAVSTGSSGDSSGGSSGKNEGKQQQSGGIESKLKECVKSGQTVPAKKQYNDCVSQGKGDCTEELFNLAQRITQCAAPDKFASQ</sequence>
<dbReference type="EMBL" id="JAGTJR010000001">
    <property type="protein sequence ID" value="KAH7064923.1"/>
    <property type="molecule type" value="Genomic_DNA"/>
</dbReference>
<evidence type="ECO:0000256" key="7">
    <source>
        <dbReference type="ARBA" id="ARBA00023128"/>
    </source>
</evidence>
<name>A0ABQ8GUJ5_9PEZI</name>
<keyword evidence="4" id="KW-0679">Respiratory chain</keyword>
<dbReference type="InterPro" id="IPR036811">
    <property type="entry name" value="Ubol_cytC_Rdtase_hinge_dom_sf"/>
</dbReference>
<comment type="similarity">
    <text evidence="2">Belongs to the UQCRH/QCR6 family.</text>
</comment>
<evidence type="ECO:0000256" key="1">
    <source>
        <dbReference type="ARBA" id="ARBA00004273"/>
    </source>
</evidence>
<accession>A0ABQ8GUJ5</accession>
<evidence type="ECO:0000313" key="11">
    <source>
        <dbReference type="EMBL" id="KAH7064923.1"/>
    </source>
</evidence>
<dbReference type="Pfam" id="PF02320">
    <property type="entry name" value="UCR_hinge"/>
    <property type="match status" value="1"/>
</dbReference>
<organism evidence="11 12">
    <name type="scientific">Macrophomina phaseolina</name>
    <dbReference type="NCBI Taxonomy" id="35725"/>
    <lineage>
        <taxon>Eukaryota</taxon>
        <taxon>Fungi</taxon>
        <taxon>Dikarya</taxon>
        <taxon>Ascomycota</taxon>
        <taxon>Pezizomycotina</taxon>
        <taxon>Dothideomycetes</taxon>
        <taxon>Dothideomycetes incertae sedis</taxon>
        <taxon>Botryosphaeriales</taxon>
        <taxon>Botryosphaeriaceae</taxon>
        <taxon>Macrophomina</taxon>
    </lineage>
</organism>
<dbReference type="Proteomes" id="UP000774617">
    <property type="component" value="Unassembled WGS sequence"/>
</dbReference>
<evidence type="ECO:0000256" key="3">
    <source>
        <dbReference type="ARBA" id="ARBA00022448"/>
    </source>
</evidence>
<evidence type="ECO:0000256" key="8">
    <source>
        <dbReference type="ARBA" id="ARBA00023136"/>
    </source>
</evidence>
<keyword evidence="3" id="KW-0813">Transport</keyword>
<evidence type="ECO:0000256" key="5">
    <source>
        <dbReference type="ARBA" id="ARBA00022792"/>
    </source>
</evidence>
<keyword evidence="7" id="KW-0496">Mitochondrion</keyword>
<feature type="domain" description="Ubiquinol-cytochrome C reductase hinge" evidence="10">
    <location>
        <begin position="120"/>
        <end position="167"/>
    </location>
</feature>
<evidence type="ECO:0000313" key="12">
    <source>
        <dbReference type="Proteomes" id="UP000774617"/>
    </source>
</evidence>
<evidence type="ECO:0000256" key="9">
    <source>
        <dbReference type="SAM" id="MobiDB-lite"/>
    </source>
</evidence>
<protein>
    <recommendedName>
        <fullName evidence="10">Ubiquinol-cytochrome C reductase hinge domain-containing protein</fullName>
    </recommendedName>
</protein>
<proteinExistence type="inferred from homology"/>
<dbReference type="InterPro" id="IPR023184">
    <property type="entry name" value="Ubol_cytC_Rdtase_hinge_dom"/>
</dbReference>
<keyword evidence="5" id="KW-0999">Mitochondrion inner membrane</keyword>
<dbReference type="Gene3D" id="1.10.287.20">
    <property type="entry name" value="Ubiquinol-cytochrome C reductase hinge domain"/>
    <property type="match status" value="1"/>
</dbReference>
<keyword evidence="12" id="KW-1185">Reference proteome</keyword>
<feature type="region of interest" description="Disordered" evidence="9">
    <location>
        <begin position="22"/>
        <end position="119"/>
    </location>
</feature>
<comment type="subcellular location">
    <subcellularLocation>
        <location evidence="1">Mitochondrion inner membrane</location>
    </subcellularLocation>
</comment>
<evidence type="ECO:0000256" key="4">
    <source>
        <dbReference type="ARBA" id="ARBA00022660"/>
    </source>
</evidence>
<evidence type="ECO:0000256" key="2">
    <source>
        <dbReference type="ARBA" id="ARBA00006498"/>
    </source>
</evidence>
<feature type="compositionally biased region" description="Polar residues" evidence="9">
    <location>
        <begin position="58"/>
        <end position="68"/>
    </location>
</feature>